<accession>A0A9W6UGQ2</accession>
<name>A0A9W6UGQ2_9PSEU</name>
<gene>
    <name evidence="1" type="ORF">GCM10017577_73500</name>
</gene>
<sequence>MARTHGYAVTVRWTGDEGSGTSDYRSYSRAHDVVAEGKPVLAGSADPAFRGDRARWNPEELLVAALAQCHMLSYLALCARHGVVVTGYSDAAEGTMVESATFGGNFTEVVLHPRVRVAEEAMRHKAAALHHEASETCFIANSVDFPVHHHPVVEVG</sequence>
<dbReference type="Proteomes" id="UP001143463">
    <property type="component" value="Unassembled WGS sequence"/>
</dbReference>
<evidence type="ECO:0000313" key="1">
    <source>
        <dbReference type="EMBL" id="GLL16194.1"/>
    </source>
</evidence>
<dbReference type="InterPro" id="IPR052707">
    <property type="entry name" value="OsmC_Ohr_Peroxiredoxin"/>
</dbReference>
<dbReference type="PANTHER" id="PTHR42830">
    <property type="entry name" value="OSMOTICALLY INDUCIBLE FAMILY PROTEIN"/>
    <property type="match status" value="1"/>
</dbReference>
<dbReference type="EMBL" id="BSFQ01000072">
    <property type="protein sequence ID" value="GLL16194.1"/>
    <property type="molecule type" value="Genomic_DNA"/>
</dbReference>
<protein>
    <submittedName>
        <fullName evidence="1">Peroxiredoxin</fullName>
    </submittedName>
</protein>
<proteinExistence type="predicted"/>
<comment type="caution">
    <text evidence="1">The sequence shown here is derived from an EMBL/GenBank/DDBJ whole genome shotgun (WGS) entry which is preliminary data.</text>
</comment>
<evidence type="ECO:0000313" key="2">
    <source>
        <dbReference type="Proteomes" id="UP001143463"/>
    </source>
</evidence>
<dbReference type="RefSeq" id="WP_037040852.1">
    <property type="nucleotide sequence ID" value="NZ_BAAAUZ010000016.1"/>
</dbReference>
<dbReference type="InterPro" id="IPR015946">
    <property type="entry name" value="KH_dom-like_a/b"/>
</dbReference>
<keyword evidence="2" id="KW-1185">Reference proteome</keyword>
<reference evidence="1" key="1">
    <citation type="journal article" date="2014" name="Int. J. Syst. Evol. Microbiol.">
        <title>Complete genome sequence of Corynebacterium casei LMG S-19264T (=DSM 44701T), isolated from a smear-ripened cheese.</title>
        <authorList>
            <consortium name="US DOE Joint Genome Institute (JGI-PGF)"/>
            <person name="Walter F."/>
            <person name="Albersmeier A."/>
            <person name="Kalinowski J."/>
            <person name="Ruckert C."/>
        </authorList>
    </citation>
    <scope>NUCLEOTIDE SEQUENCE</scope>
    <source>
        <strain evidence="1">VKM Ac-1069</strain>
    </source>
</reference>
<dbReference type="InterPro" id="IPR036102">
    <property type="entry name" value="OsmC/Ohrsf"/>
</dbReference>
<reference evidence="1" key="2">
    <citation type="submission" date="2023-01" db="EMBL/GenBank/DDBJ databases">
        <authorList>
            <person name="Sun Q."/>
            <person name="Evtushenko L."/>
        </authorList>
    </citation>
    <scope>NUCLEOTIDE SEQUENCE</scope>
    <source>
        <strain evidence="1">VKM Ac-1069</strain>
    </source>
</reference>
<dbReference type="SUPFAM" id="SSF82784">
    <property type="entry name" value="OsmC-like"/>
    <property type="match status" value="1"/>
</dbReference>
<dbReference type="Gene3D" id="3.30.300.20">
    <property type="match status" value="1"/>
</dbReference>
<dbReference type="AlphaFoldDB" id="A0A9W6UGQ2"/>
<organism evidence="1 2">
    <name type="scientific">Pseudonocardia halophobica</name>
    <dbReference type="NCBI Taxonomy" id="29401"/>
    <lineage>
        <taxon>Bacteria</taxon>
        <taxon>Bacillati</taxon>
        <taxon>Actinomycetota</taxon>
        <taxon>Actinomycetes</taxon>
        <taxon>Pseudonocardiales</taxon>
        <taxon>Pseudonocardiaceae</taxon>
        <taxon>Pseudonocardia</taxon>
    </lineage>
</organism>
<dbReference type="PANTHER" id="PTHR42830:SF2">
    <property type="entry name" value="OSMC_OHR FAMILY PROTEIN"/>
    <property type="match status" value="1"/>
</dbReference>
<dbReference type="InterPro" id="IPR003718">
    <property type="entry name" value="OsmC/Ohr_fam"/>
</dbReference>
<dbReference type="Pfam" id="PF02566">
    <property type="entry name" value="OsmC"/>
    <property type="match status" value="1"/>
</dbReference>